<dbReference type="PANTHER" id="PTHR46401:SF2">
    <property type="entry name" value="GLYCOSYLTRANSFERASE WBBK-RELATED"/>
    <property type="match status" value="1"/>
</dbReference>
<gene>
    <name evidence="3" type="ORF">SAMN05421578_10376</name>
</gene>
<keyword evidence="4" id="KW-1185">Reference proteome</keyword>
<feature type="domain" description="Glycosyl transferase family 1" evidence="2">
    <location>
        <begin position="1"/>
        <end position="55"/>
    </location>
</feature>
<accession>A0ABY1JQW5</accession>
<dbReference type="EMBL" id="FTNK01000003">
    <property type="protein sequence ID" value="SIQ62794.1"/>
    <property type="molecule type" value="Genomic_DNA"/>
</dbReference>
<dbReference type="Gene3D" id="3.40.50.2000">
    <property type="entry name" value="Glycogen Phosphorylase B"/>
    <property type="match status" value="1"/>
</dbReference>
<evidence type="ECO:0000313" key="3">
    <source>
        <dbReference type="EMBL" id="SIQ62794.1"/>
    </source>
</evidence>
<evidence type="ECO:0000256" key="1">
    <source>
        <dbReference type="ARBA" id="ARBA00022679"/>
    </source>
</evidence>
<organism evidence="3 4">
    <name type="scientific">Paenibacillus macquariensis</name>
    <dbReference type="NCBI Taxonomy" id="948756"/>
    <lineage>
        <taxon>Bacteria</taxon>
        <taxon>Bacillati</taxon>
        <taxon>Bacillota</taxon>
        <taxon>Bacilli</taxon>
        <taxon>Bacillales</taxon>
        <taxon>Paenibacillaceae</taxon>
        <taxon>Paenibacillus</taxon>
    </lineage>
</organism>
<dbReference type="GO" id="GO:0016740">
    <property type="term" value="F:transferase activity"/>
    <property type="evidence" value="ECO:0007669"/>
    <property type="project" value="UniProtKB-KW"/>
</dbReference>
<proteinExistence type="predicted"/>
<name>A0ABY1JQW5_9BACL</name>
<reference evidence="3 4" key="1">
    <citation type="submission" date="2017-01" db="EMBL/GenBank/DDBJ databases">
        <authorList>
            <person name="Varghese N."/>
            <person name="Submissions S."/>
        </authorList>
    </citation>
    <scope>NUCLEOTIDE SEQUENCE [LARGE SCALE GENOMIC DNA]</scope>
    <source>
        <strain evidence="3 4">ATCC 23464</strain>
    </source>
</reference>
<comment type="caution">
    <text evidence="3">The sequence shown here is derived from an EMBL/GenBank/DDBJ whole genome shotgun (WGS) entry which is preliminary data.</text>
</comment>
<dbReference type="Pfam" id="PF00534">
    <property type="entry name" value="Glycos_transf_1"/>
    <property type="match status" value="1"/>
</dbReference>
<dbReference type="InterPro" id="IPR001296">
    <property type="entry name" value="Glyco_trans_1"/>
</dbReference>
<dbReference type="SUPFAM" id="SSF53756">
    <property type="entry name" value="UDP-Glycosyltransferase/glycogen phosphorylase"/>
    <property type="match status" value="1"/>
</dbReference>
<evidence type="ECO:0000313" key="4">
    <source>
        <dbReference type="Proteomes" id="UP000186666"/>
    </source>
</evidence>
<protein>
    <submittedName>
        <fullName evidence="3">Glycosyl transferases group 1</fullName>
    </submittedName>
</protein>
<dbReference type="Proteomes" id="UP000186666">
    <property type="component" value="Unassembled WGS sequence"/>
</dbReference>
<keyword evidence="1 3" id="KW-0808">Transferase</keyword>
<dbReference type="PANTHER" id="PTHR46401">
    <property type="entry name" value="GLYCOSYLTRANSFERASE WBBK-RELATED"/>
    <property type="match status" value="1"/>
</dbReference>
<sequence length="81" mass="8662">MACGVPVVSSNTTAIPEIIGDAGILIDPNNPLEIAESIGELLGDPDLQRELISLGYAQAAKWTWQSAAQLYLDAVDEFTFL</sequence>
<evidence type="ECO:0000259" key="2">
    <source>
        <dbReference type="Pfam" id="PF00534"/>
    </source>
</evidence>